<dbReference type="GO" id="GO:0016020">
    <property type="term" value="C:membrane"/>
    <property type="evidence" value="ECO:0007669"/>
    <property type="project" value="UniProtKB-SubCell"/>
</dbReference>
<feature type="transmembrane region" description="Helical" evidence="5">
    <location>
        <begin position="323"/>
        <end position="348"/>
    </location>
</feature>
<proteinExistence type="predicted"/>
<dbReference type="InterPro" id="IPR052706">
    <property type="entry name" value="Membrane-Transporter-like"/>
</dbReference>
<dbReference type="InterPro" id="IPR002645">
    <property type="entry name" value="STAS_dom"/>
</dbReference>
<feature type="transmembrane region" description="Helical" evidence="5">
    <location>
        <begin position="141"/>
        <end position="157"/>
    </location>
</feature>
<evidence type="ECO:0000256" key="2">
    <source>
        <dbReference type="ARBA" id="ARBA00022692"/>
    </source>
</evidence>
<feature type="transmembrane region" description="Helical" evidence="5">
    <location>
        <begin position="266"/>
        <end position="286"/>
    </location>
</feature>
<feature type="transmembrane region" description="Helical" evidence="5">
    <location>
        <begin position="458"/>
        <end position="490"/>
    </location>
</feature>
<comment type="caution">
    <text evidence="8">The sequence shown here is derived from an EMBL/GenBank/DDBJ whole genome shotgun (WGS) entry which is preliminary data.</text>
</comment>
<dbReference type="PANTHER" id="PTHR43310">
    <property type="entry name" value="SULFATE TRANSPORTER YBAR-RELATED"/>
    <property type="match status" value="1"/>
</dbReference>
<feature type="transmembrane region" description="Helical" evidence="5">
    <location>
        <begin position="202"/>
        <end position="222"/>
    </location>
</feature>
<dbReference type="CDD" id="cd07042">
    <property type="entry name" value="STAS_SulP_like_sulfate_transporter"/>
    <property type="match status" value="1"/>
</dbReference>
<dbReference type="Proteomes" id="UP001144805">
    <property type="component" value="Unassembled WGS sequence"/>
</dbReference>
<evidence type="ECO:0000313" key="8">
    <source>
        <dbReference type="EMBL" id="MCX5568500.1"/>
    </source>
</evidence>
<evidence type="ECO:0000259" key="7">
    <source>
        <dbReference type="PROSITE" id="PS50801"/>
    </source>
</evidence>
<feature type="domain" description="Cyclic nucleotide-binding" evidence="6">
    <location>
        <begin position="655"/>
        <end position="758"/>
    </location>
</feature>
<name>A0A9X3DZ28_9HYPH</name>
<gene>
    <name evidence="8" type="ORF">OSH07_04785</name>
</gene>
<keyword evidence="4 5" id="KW-0472">Membrane</keyword>
<evidence type="ECO:0000259" key="6">
    <source>
        <dbReference type="PROSITE" id="PS50042"/>
    </source>
</evidence>
<dbReference type="Pfam" id="PF00916">
    <property type="entry name" value="Sulfate_transp"/>
    <property type="match status" value="1"/>
</dbReference>
<dbReference type="InterPro" id="IPR014710">
    <property type="entry name" value="RmlC-like_jellyroll"/>
</dbReference>
<organism evidence="8 9">
    <name type="scientific">Kaistia nematophila</name>
    <dbReference type="NCBI Taxonomy" id="2994654"/>
    <lineage>
        <taxon>Bacteria</taxon>
        <taxon>Pseudomonadati</taxon>
        <taxon>Pseudomonadota</taxon>
        <taxon>Alphaproteobacteria</taxon>
        <taxon>Hyphomicrobiales</taxon>
        <taxon>Kaistiaceae</taxon>
        <taxon>Kaistia</taxon>
    </lineage>
</organism>
<dbReference type="SUPFAM" id="SSF51206">
    <property type="entry name" value="cAMP-binding domain-like"/>
    <property type="match status" value="1"/>
</dbReference>
<feature type="transmembrane region" description="Helical" evidence="5">
    <location>
        <begin position="169"/>
        <end position="190"/>
    </location>
</feature>
<protein>
    <submittedName>
        <fullName evidence="8">SulP family inorganic anion transporter</fullName>
    </submittedName>
</protein>
<dbReference type="Gene3D" id="2.60.120.10">
    <property type="entry name" value="Jelly Rolls"/>
    <property type="match status" value="1"/>
</dbReference>
<dbReference type="PROSITE" id="PS50042">
    <property type="entry name" value="CNMP_BINDING_3"/>
    <property type="match status" value="1"/>
</dbReference>
<dbReference type="AlphaFoldDB" id="A0A9X3DZ28"/>
<evidence type="ECO:0000256" key="5">
    <source>
        <dbReference type="SAM" id="Phobius"/>
    </source>
</evidence>
<dbReference type="InterPro" id="IPR000595">
    <property type="entry name" value="cNMP-bd_dom"/>
</dbReference>
<evidence type="ECO:0000256" key="4">
    <source>
        <dbReference type="ARBA" id="ARBA00023136"/>
    </source>
</evidence>
<dbReference type="Gene3D" id="3.30.750.24">
    <property type="entry name" value="STAS domain"/>
    <property type="match status" value="1"/>
</dbReference>
<dbReference type="PANTHER" id="PTHR43310:SF2">
    <property type="entry name" value="SLC26A_SULP TRANSPORTER DOMAIN-CONTAINING PROTEIN"/>
    <property type="match status" value="1"/>
</dbReference>
<feature type="transmembrane region" description="Helical" evidence="5">
    <location>
        <begin position="405"/>
        <end position="437"/>
    </location>
</feature>
<dbReference type="Pfam" id="PF01740">
    <property type="entry name" value="STAS"/>
    <property type="match status" value="1"/>
</dbReference>
<feature type="transmembrane region" description="Helical" evidence="5">
    <location>
        <begin position="242"/>
        <end position="259"/>
    </location>
</feature>
<dbReference type="SUPFAM" id="SSF52091">
    <property type="entry name" value="SpoIIaa-like"/>
    <property type="match status" value="1"/>
</dbReference>
<reference evidence="8" key="1">
    <citation type="submission" date="2022-11" db="EMBL/GenBank/DDBJ databases">
        <title>Biodiversity and phylogenetic relationships of bacteria.</title>
        <authorList>
            <person name="Machado R.A.R."/>
            <person name="Bhat A."/>
            <person name="Loulou A."/>
            <person name="Kallel S."/>
        </authorList>
    </citation>
    <scope>NUCLEOTIDE SEQUENCE</scope>
    <source>
        <strain evidence="8">K-TC2</strain>
    </source>
</reference>
<dbReference type="InterPro" id="IPR011547">
    <property type="entry name" value="SLC26A/SulP_dom"/>
</dbReference>
<feature type="transmembrane region" description="Helical" evidence="5">
    <location>
        <begin position="369"/>
        <end position="393"/>
    </location>
</feature>
<dbReference type="PROSITE" id="PS50801">
    <property type="entry name" value="STAS"/>
    <property type="match status" value="1"/>
</dbReference>
<feature type="domain" description="STAS" evidence="7">
    <location>
        <begin position="527"/>
        <end position="631"/>
    </location>
</feature>
<dbReference type="CDD" id="cd00038">
    <property type="entry name" value="CAP_ED"/>
    <property type="match status" value="1"/>
</dbReference>
<keyword evidence="9" id="KW-1185">Reference proteome</keyword>
<dbReference type="EMBL" id="JAPKNK010000002">
    <property type="protein sequence ID" value="MCX5568500.1"/>
    <property type="molecule type" value="Genomic_DNA"/>
</dbReference>
<sequence>MKTTRPDKELESFRFSMKHGMTQRPDGPASGRCKAFARAYVHVIDLPGFVPDKFSRARPPVRSQMNQSSPGRFVSVLVAGIVCGFLAVVVTIGHGSLLFSGELQGLMPIALGLALFSTTVMTIFAVLGGSKSDIIPIAQEIPIVAMVSIVSAVAAAIDPTVSGEARAATIFAAVAVTTMATALVTLILGYCRLGGLIRFAPYPVIAGFLTGTGWLILLGGISVTTNQTPSFSLLPQLLQPPLLLQFGLMIALVVVLFATERLFKNVFAVPAVLLAVLVIFNLVVLARGEGYEPFRAAGWLIRMPEAGKFWPPVRLSALASVDWYAVLHGMITLPIMIVITIVALLMNTTGIELHADRDMDLNQEMRSNGLMNLLVGLGGGLPGYSSVSLTLIIHQLNAVSRWVGVIVVVMMLSALWFGSVLIAAVPALLLGAVLVWVGGSLMYDWLVRARRRLDPFEYAVILLIALVIVLVSFPVGILVGLIAAIFLFAFQYGRVDIVRHELTGADWHTSGQVSGERQQLLRQHGAGIVIVRLQGFLFFGTADRLRKRVQDRMEDGGRFLLIDFHRVSGMDSSAVQSFIRLSQVASKREFTVILTGLSERLRQALIRNGLAIGAGSSVRIEPDLERGLRWSEDALLSELGAVLVPAEGWTLHSLLRAFLKRDTLATTIGAYCQKLDIAEGDPLIVQGGASSDIFFIESGTATVEMAGDGGISVSLATIGPGDAVGEISFYLHEPRTASIVARNALVAWRFSREDLERLASDLPEAAVGFHTAMAALLSRRLAVTNRLVGFLAD</sequence>
<dbReference type="SMART" id="SM00100">
    <property type="entry name" value="cNMP"/>
    <property type="match status" value="1"/>
</dbReference>
<evidence type="ECO:0000256" key="3">
    <source>
        <dbReference type="ARBA" id="ARBA00022989"/>
    </source>
</evidence>
<dbReference type="InterPro" id="IPR036513">
    <property type="entry name" value="STAS_dom_sf"/>
</dbReference>
<dbReference type="InterPro" id="IPR018490">
    <property type="entry name" value="cNMP-bd_dom_sf"/>
</dbReference>
<comment type="subcellular location">
    <subcellularLocation>
        <location evidence="1">Membrane</location>
        <topology evidence="1">Multi-pass membrane protein</topology>
    </subcellularLocation>
</comment>
<accession>A0A9X3DZ28</accession>
<dbReference type="Pfam" id="PF00027">
    <property type="entry name" value="cNMP_binding"/>
    <property type="match status" value="1"/>
</dbReference>
<feature type="transmembrane region" description="Helical" evidence="5">
    <location>
        <begin position="73"/>
        <end position="94"/>
    </location>
</feature>
<evidence type="ECO:0000313" key="9">
    <source>
        <dbReference type="Proteomes" id="UP001144805"/>
    </source>
</evidence>
<keyword evidence="2 5" id="KW-0812">Transmembrane</keyword>
<feature type="transmembrane region" description="Helical" evidence="5">
    <location>
        <begin position="106"/>
        <end position="129"/>
    </location>
</feature>
<keyword evidence="3 5" id="KW-1133">Transmembrane helix</keyword>
<evidence type="ECO:0000256" key="1">
    <source>
        <dbReference type="ARBA" id="ARBA00004141"/>
    </source>
</evidence>